<protein>
    <submittedName>
        <fullName evidence="2">Uncharacterized protein</fullName>
    </submittedName>
</protein>
<sequence length="101" mass="10772">MDDSDKNLKTQPAQACSVAVSTKETKEKNEGVAAATKIRGSEVCKSGSKSSTMPATYGRGVQNQSMGKTMKSVMELPNFTCSTLSEDLLLKNNYSVLACIT</sequence>
<comment type="caution">
    <text evidence="2">The sequence shown here is derived from an EMBL/GenBank/DDBJ whole genome shotgun (WGS) entry which is preliminary data.</text>
</comment>
<feature type="region of interest" description="Disordered" evidence="1">
    <location>
        <begin position="44"/>
        <end position="63"/>
    </location>
</feature>
<accession>A0ABD3L2T4</accession>
<organism evidence="2 3">
    <name type="scientific">Eucalyptus globulus</name>
    <name type="common">Tasmanian blue gum</name>
    <dbReference type="NCBI Taxonomy" id="34317"/>
    <lineage>
        <taxon>Eukaryota</taxon>
        <taxon>Viridiplantae</taxon>
        <taxon>Streptophyta</taxon>
        <taxon>Embryophyta</taxon>
        <taxon>Tracheophyta</taxon>
        <taxon>Spermatophyta</taxon>
        <taxon>Magnoliopsida</taxon>
        <taxon>eudicotyledons</taxon>
        <taxon>Gunneridae</taxon>
        <taxon>Pentapetalae</taxon>
        <taxon>rosids</taxon>
        <taxon>malvids</taxon>
        <taxon>Myrtales</taxon>
        <taxon>Myrtaceae</taxon>
        <taxon>Myrtoideae</taxon>
        <taxon>Eucalypteae</taxon>
        <taxon>Eucalyptus</taxon>
    </lineage>
</organism>
<evidence type="ECO:0000313" key="3">
    <source>
        <dbReference type="Proteomes" id="UP001634007"/>
    </source>
</evidence>
<dbReference type="Proteomes" id="UP001634007">
    <property type="component" value="Unassembled WGS sequence"/>
</dbReference>
<dbReference type="EMBL" id="JBJKBG010000003">
    <property type="protein sequence ID" value="KAL3744899.1"/>
    <property type="molecule type" value="Genomic_DNA"/>
</dbReference>
<gene>
    <name evidence="2" type="ORF">ACJRO7_014069</name>
</gene>
<proteinExistence type="predicted"/>
<evidence type="ECO:0000313" key="2">
    <source>
        <dbReference type="EMBL" id="KAL3744899.1"/>
    </source>
</evidence>
<name>A0ABD3L2T4_EUCGL</name>
<feature type="region of interest" description="Disordered" evidence="1">
    <location>
        <begin position="1"/>
        <end position="22"/>
    </location>
</feature>
<keyword evidence="3" id="KW-1185">Reference proteome</keyword>
<feature type="compositionally biased region" description="Polar residues" evidence="1">
    <location>
        <begin position="9"/>
        <end position="22"/>
    </location>
</feature>
<reference evidence="2 3" key="1">
    <citation type="submission" date="2024-11" db="EMBL/GenBank/DDBJ databases">
        <title>Chromosome-level genome assembly of Eucalyptus globulus Labill. provides insights into its genome evolution.</title>
        <authorList>
            <person name="Li X."/>
        </authorList>
    </citation>
    <scope>NUCLEOTIDE SEQUENCE [LARGE SCALE GENOMIC DNA]</scope>
    <source>
        <strain evidence="2">CL2024</strain>
        <tissue evidence="2">Fresh tender leaves</tissue>
    </source>
</reference>
<dbReference type="AlphaFoldDB" id="A0ABD3L2T4"/>
<evidence type="ECO:0000256" key="1">
    <source>
        <dbReference type="SAM" id="MobiDB-lite"/>
    </source>
</evidence>